<dbReference type="CDD" id="cd22119">
    <property type="entry name" value="F-box_FBXL6"/>
    <property type="match status" value="1"/>
</dbReference>
<dbReference type="SUPFAM" id="SSF52047">
    <property type="entry name" value="RNI-like"/>
    <property type="match status" value="1"/>
</dbReference>
<dbReference type="InterPro" id="IPR047922">
    <property type="entry name" value="FBXL6_F-box"/>
</dbReference>
<dbReference type="InterPro" id="IPR006553">
    <property type="entry name" value="Leu-rich_rpt_Cys-con_subtyp"/>
</dbReference>
<keyword evidence="4" id="KW-0436">Ligase</keyword>
<dbReference type="GO" id="GO:0019005">
    <property type="term" value="C:SCF ubiquitin ligase complex"/>
    <property type="evidence" value="ECO:0007669"/>
    <property type="project" value="InterPro"/>
</dbReference>
<dbReference type="InterPro" id="IPR001810">
    <property type="entry name" value="F-box_dom"/>
</dbReference>
<feature type="domain" description="F-box" evidence="3">
    <location>
        <begin position="229"/>
        <end position="276"/>
    </location>
</feature>
<keyword evidence="1" id="KW-0833">Ubl conjugation pathway</keyword>
<feature type="region of interest" description="Disordered" evidence="2">
    <location>
        <begin position="122"/>
        <end position="169"/>
    </location>
</feature>
<dbReference type="VEuPathDB" id="VectorBase:RPRC013244"/>
<accession>A0A4P6D7N6</accession>
<dbReference type="Gene3D" id="3.80.10.10">
    <property type="entry name" value="Ribonuclease Inhibitor"/>
    <property type="match status" value="2"/>
</dbReference>
<organism evidence="4">
    <name type="scientific">Rhodnius prolixus</name>
    <name type="common">Triatomid bug</name>
    <dbReference type="NCBI Taxonomy" id="13249"/>
    <lineage>
        <taxon>Eukaryota</taxon>
        <taxon>Metazoa</taxon>
        <taxon>Ecdysozoa</taxon>
        <taxon>Arthropoda</taxon>
        <taxon>Hexapoda</taxon>
        <taxon>Insecta</taxon>
        <taxon>Pterygota</taxon>
        <taxon>Neoptera</taxon>
        <taxon>Paraneoptera</taxon>
        <taxon>Hemiptera</taxon>
        <taxon>Heteroptera</taxon>
        <taxon>Panheteroptera</taxon>
        <taxon>Cimicomorpha</taxon>
        <taxon>Reduviidae</taxon>
        <taxon>Triatominae</taxon>
        <taxon>Rhodnius</taxon>
    </lineage>
</organism>
<dbReference type="GO" id="GO:0016874">
    <property type="term" value="F:ligase activity"/>
    <property type="evidence" value="ECO:0007669"/>
    <property type="project" value="UniProtKB-KW"/>
</dbReference>
<evidence type="ECO:0000256" key="2">
    <source>
        <dbReference type="SAM" id="MobiDB-lite"/>
    </source>
</evidence>
<evidence type="ECO:0000313" key="4">
    <source>
        <dbReference type="EMBL" id="MOY45092.1"/>
    </source>
</evidence>
<evidence type="ECO:0000256" key="1">
    <source>
        <dbReference type="ARBA" id="ARBA00022786"/>
    </source>
</evidence>
<dbReference type="Pfam" id="PF12937">
    <property type="entry name" value="F-box-like"/>
    <property type="match status" value="1"/>
</dbReference>
<dbReference type="SMART" id="SM00367">
    <property type="entry name" value="LRR_CC"/>
    <property type="match status" value="4"/>
</dbReference>
<dbReference type="PANTHER" id="PTHR13318">
    <property type="entry name" value="PARTNER OF PAIRED, ISOFORM B-RELATED"/>
    <property type="match status" value="1"/>
</dbReference>
<dbReference type="SUPFAM" id="SSF81383">
    <property type="entry name" value="F-box domain"/>
    <property type="match status" value="1"/>
</dbReference>
<dbReference type="GO" id="GO:0031146">
    <property type="term" value="P:SCF-dependent proteasomal ubiquitin-dependent protein catabolic process"/>
    <property type="evidence" value="ECO:0007669"/>
    <property type="project" value="TreeGrafter"/>
</dbReference>
<protein>
    <submittedName>
        <fullName evidence="4">Putative scf ubiquitin ligase skp2 component</fullName>
    </submittedName>
</protein>
<dbReference type="InterPro" id="IPR036047">
    <property type="entry name" value="F-box-like_dom_sf"/>
</dbReference>
<dbReference type="Gene3D" id="1.20.1280.50">
    <property type="match status" value="1"/>
</dbReference>
<feature type="compositionally biased region" description="Polar residues" evidence="2">
    <location>
        <begin position="122"/>
        <end position="136"/>
    </location>
</feature>
<proteinExistence type="predicted"/>
<sequence length="654" mass="72380">MDERNGDCFDHHADLFAPLSVSDSEQDCLKEFLLEPTQPIAPRPELPLVPQPVVQDLQWNNGQISYPPSACSVDPYLEVPGNHHNSYLPDLDQVPVTNGECWSPATFTASASERTVSSDCVSSETMCSPSEGTGDSPSPYKPCTSVDEPQKKRGRKRKGGTSSKGRQNAAVTSQFVYQSQISPDQNGIKIRIKKSLTEIPQKARKKKQKEVVENDYEEPLEQSGWGYKIPPGILHNIFKMVTRTEGCVPFLVRVSRVCRLWREVAISPRLWQHVNLATFWVKDRAKNDLKFRWLCENRLALVHDLNIGGWEFDGIPSILDKMASSCGELRGLSLTGWQGLSSEHVKFLISHCPKLQRLDLSGINPEMGNPKSAVSMLSLVNLAQEMGERLTQLVISDNKLSGIPQIISAIAATCPNLQVLDLSNVRTVSHTTAQLHVEKLQQGCPNLRVLRITHSELVLSTVSLKEQSLSEGFPHLEELSVAGVESTMPVIDDDALLRILKSSHKLRLLDVRGCSRVTDSSLVRVPAWDLEHLFLSGCYVTRINDSGLELICQKWAHSLVEVDLAWSTATGPLDAAVTALAHHSDKSPLRVLNLCGSSVSLEPVKAVLTQCPLLTSLNLSSCRAMPRGIKRLYEGYNLNTLRDTILKEQAASDE</sequence>
<dbReference type="AlphaFoldDB" id="A0A4P6D7N6"/>
<dbReference type="InterPro" id="IPR032675">
    <property type="entry name" value="LRR_dom_sf"/>
</dbReference>
<reference evidence="4" key="1">
    <citation type="submission" date="2019-04" db="EMBL/GenBank/DDBJ databases">
        <title>Analysis of the testis transcriptome of the Chagas disease vector Rhodnius prolixus.</title>
        <authorList>
            <person name="Cesar J."/>
            <person name="Ribeiro J.M."/>
            <person name="Pereira M.H."/>
            <person name="Araujo R.N."/>
            <person name="Gontijo N.F."/>
            <person name="Pessoa G."/>
            <person name="Sant'Anna M.V."/>
            <person name="Sorgine M.H."/>
            <person name="Majerowicz D."/>
            <person name="Carvalho A.B."/>
            <person name="Braz G."/>
            <person name="Mesquita R."/>
            <person name="Lagerblad P.O."/>
            <person name="Koerich L.B."/>
        </authorList>
    </citation>
    <scope>NUCLEOTIDE SEQUENCE</scope>
</reference>
<name>A0A4P6D7N6_RHOPR</name>
<evidence type="ECO:0000259" key="3">
    <source>
        <dbReference type="Pfam" id="PF12937"/>
    </source>
</evidence>
<dbReference type="EMBL" id="GHKJ01000062">
    <property type="protein sequence ID" value="MOY45092.1"/>
    <property type="molecule type" value="Transcribed_RNA"/>
</dbReference>